<proteinExistence type="predicted"/>
<dbReference type="Proteomes" id="UP000016923">
    <property type="component" value="Unassembled WGS sequence"/>
</dbReference>
<accession>S3BPN6</accession>
<keyword evidence="2" id="KW-1185">Reference proteome</keyword>
<evidence type="ECO:0000313" key="2">
    <source>
        <dbReference type="Proteomes" id="UP000016923"/>
    </source>
</evidence>
<dbReference type="VEuPathDB" id="FungiDB:F503_01982"/>
<gene>
    <name evidence="1" type="ORF">F503_01982</name>
</gene>
<sequence>MMHGTTKVRNREAIAGKDRTWEEEILNAVFVENFMDFFEPAIDYLGKNKVKLTVRAKSYELKMVWIEGDNATGIVRRRWKGQGVPQPDAQ</sequence>
<organism evidence="1 2">
    <name type="scientific">Ophiostoma piceae (strain UAMH 11346)</name>
    <name type="common">Sap stain fungus</name>
    <dbReference type="NCBI Taxonomy" id="1262450"/>
    <lineage>
        <taxon>Eukaryota</taxon>
        <taxon>Fungi</taxon>
        <taxon>Dikarya</taxon>
        <taxon>Ascomycota</taxon>
        <taxon>Pezizomycotina</taxon>
        <taxon>Sordariomycetes</taxon>
        <taxon>Sordariomycetidae</taxon>
        <taxon>Ophiostomatales</taxon>
        <taxon>Ophiostomataceae</taxon>
        <taxon>Ophiostoma</taxon>
    </lineage>
</organism>
<dbReference type="AlphaFoldDB" id="S3BPN6"/>
<protein>
    <submittedName>
        <fullName evidence="1">Uncharacterized protein</fullName>
    </submittedName>
</protein>
<evidence type="ECO:0000313" key="1">
    <source>
        <dbReference type="EMBL" id="EPE03244.1"/>
    </source>
</evidence>
<dbReference type="EMBL" id="KE148169">
    <property type="protein sequence ID" value="EPE03244.1"/>
    <property type="molecule type" value="Genomic_DNA"/>
</dbReference>
<reference evidence="1 2" key="1">
    <citation type="journal article" date="2013" name="BMC Genomics">
        <title>The genome and transcriptome of the pine saprophyte Ophiostoma piceae, and a comparison with the bark beetle-associated pine pathogen Grosmannia clavigera.</title>
        <authorList>
            <person name="Haridas S."/>
            <person name="Wang Y."/>
            <person name="Lim L."/>
            <person name="Massoumi Alamouti S."/>
            <person name="Jackman S."/>
            <person name="Docking R."/>
            <person name="Robertson G."/>
            <person name="Birol I."/>
            <person name="Bohlmann J."/>
            <person name="Breuil C."/>
        </authorList>
    </citation>
    <scope>NUCLEOTIDE SEQUENCE [LARGE SCALE GENOMIC DNA]</scope>
    <source>
        <strain evidence="1 2">UAMH 11346</strain>
    </source>
</reference>
<dbReference type="HOGENOM" id="CLU_2441439_0_0_1"/>
<name>S3BPN6_OPHP1</name>